<sequence>MAVEPPSAVYPFDIDSRTPGGVRVHERVVAKVVRETSAVAIGVSRDHVDVEVTEWGGGLGVRIAAKLPVPDLSDLAALEAAVPVLERVHELQAGLAEELATLTGRVIHRVSFTVTGAVIPKRKRVR</sequence>
<keyword evidence="2" id="KW-1185">Reference proteome</keyword>
<proteinExistence type="predicted"/>
<evidence type="ECO:0000313" key="1">
    <source>
        <dbReference type="EMBL" id="MBL3689827.1"/>
    </source>
</evidence>
<dbReference type="Proteomes" id="UP001646141">
    <property type="component" value="Unassembled WGS sequence"/>
</dbReference>
<organism evidence="1 2">
    <name type="scientific">Leucobacter chromiireducens subsp. chromiireducens</name>
    <dbReference type="NCBI Taxonomy" id="660067"/>
    <lineage>
        <taxon>Bacteria</taxon>
        <taxon>Bacillati</taxon>
        <taxon>Actinomycetota</taxon>
        <taxon>Actinomycetes</taxon>
        <taxon>Micrococcales</taxon>
        <taxon>Microbacteriaceae</taxon>
        <taxon>Leucobacter</taxon>
    </lineage>
</organism>
<protein>
    <submittedName>
        <fullName evidence="1">NTP pyrophosphohydrolase</fullName>
    </submittedName>
</protein>
<gene>
    <name evidence="1" type="ORF">D3226_07605</name>
</gene>
<name>A0ABS1SNS8_9MICO</name>
<dbReference type="EMBL" id="QYAD01000002">
    <property type="protein sequence ID" value="MBL3689827.1"/>
    <property type="molecule type" value="Genomic_DNA"/>
</dbReference>
<evidence type="ECO:0000313" key="2">
    <source>
        <dbReference type="Proteomes" id="UP001646141"/>
    </source>
</evidence>
<reference evidence="1 2" key="1">
    <citation type="submission" date="2018-09" db="EMBL/GenBank/DDBJ databases">
        <title>Comparative genomics of Leucobacter spp.</title>
        <authorList>
            <person name="Reis A.C."/>
            <person name="Kolvenbach B.A."/>
            <person name="Corvini P.F.X."/>
            <person name="Nunes O.C."/>
        </authorList>
    </citation>
    <scope>NUCLEOTIDE SEQUENCE [LARGE SCALE GENOMIC DNA]</scope>
    <source>
        <strain evidence="1 2">L-1</strain>
    </source>
</reference>
<accession>A0ABS1SNS8</accession>
<comment type="caution">
    <text evidence="1">The sequence shown here is derived from an EMBL/GenBank/DDBJ whole genome shotgun (WGS) entry which is preliminary data.</text>
</comment>